<dbReference type="EMBL" id="JASNQZ010000012">
    <property type="protein sequence ID" value="KAL0950406.1"/>
    <property type="molecule type" value="Genomic_DNA"/>
</dbReference>
<protein>
    <submittedName>
        <fullName evidence="2">Uncharacterized protein</fullName>
    </submittedName>
</protein>
<feature type="signal peptide" evidence="1">
    <location>
        <begin position="1"/>
        <end position="20"/>
    </location>
</feature>
<reference evidence="3" key="1">
    <citation type="submission" date="2024-06" db="EMBL/GenBank/DDBJ databases">
        <title>Multi-omics analyses provide insights into the biosynthesis of the anticancer antibiotic pleurotin in Hohenbuehelia grisea.</title>
        <authorList>
            <person name="Weaver J.A."/>
            <person name="Alberti F."/>
        </authorList>
    </citation>
    <scope>NUCLEOTIDE SEQUENCE [LARGE SCALE GENOMIC DNA]</scope>
    <source>
        <strain evidence="3">T-177</strain>
    </source>
</reference>
<evidence type="ECO:0000313" key="2">
    <source>
        <dbReference type="EMBL" id="KAL0950406.1"/>
    </source>
</evidence>
<proteinExistence type="predicted"/>
<organism evidence="2 3">
    <name type="scientific">Hohenbuehelia grisea</name>
    <dbReference type="NCBI Taxonomy" id="104357"/>
    <lineage>
        <taxon>Eukaryota</taxon>
        <taxon>Fungi</taxon>
        <taxon>Dikarya</taxon>
        <taxon>Basidiomycota</taxon>
        <taxon>Agaricomycotina</taxon>
        <taxon>Agaricomycetes</taxon>
        <taxon>Agaricomycetidae</taxon>
        <taxon>Agaricales</taxon>
        <taxon>Pleurotineae</taxon>
        <taxon>Pleurotaceae</taxon>
        <taxon>Hohenbuehelia</taxon>
    </lineage>
</organism>
<name>A0ABR3J4H4_9AGAR</name>
<feature type="chain" id="PRO_5046972155" evidence="1">
    <location>
        <begin position="21"/>
        <end position="245"/>
    </location>
</feature>
<gene>
    <name evidence="2" type="ORF">HGRIS_010363</name>
</gene>
<dbReference type="Proteomes" id="UP001556367">
    <property type="component" value="Unassembled WGS sequence"/>
</dbReference>
<evidence type="ECO:0000256" key="1">
    <source>
        <dbReference type="SAM" id="SignalP"/>
    </source>
</evidence>
<keyword evidence="3" id="KW-1185">Reference proteome</keyword>
<evidence type="ECO:0000313" key="3">
    <source>
        <dbReference type="Proteomes" id="UP001556367"/>
    </source>
</evidence>
<keyword evidence="1" id="KW-0732">Signal</keyword>
<accession>A0ABR3J4H4</accession>
<comment type="caution">
    <text evidence="2">The sequence shown here is derived from an EMBL/GenBank/DDBJ whole genome shotgun (WGS) entry which is preliminary data.</text>
</comment>
<sequence length="245" mass="27070">MYSLWLTLTALLCFAEVCCARESNAERLARGLTPLRPRFRSILPGFSPTRVFTAKRNVASNFPIATSYSGRIEVRNKDGDVLGYVKNWSGSAPISGVNWGASNEELHIQFNIPQTVNDPGPFDIVVTNPNFASPFYVGVSTGSPVTLKPGELQALGFSNVPQTPAGSPPMNTGSAYTESRIWTFKKDTKQLIPQYINPDGSKPATVIAFSIKYNQIFFVENITAWNVQYYWDYASDVSFFLAKTA</sequence>